<evidence type="ECO:0000313" key="1">
    <source>
        <dbReference type="EMBL" id="TEB22101.1"/>
    </source>
</evidence>
<keyword evidence="2" id="KW-1185">Reference proteome</keyword>
<gene>
    <name evidence="1" type="ORF">FA13DRAFT_1671128</name>
</gene>
<accession>A0A4Y7SK08</accession>
<dbReference type="SUPFAM" id="SSF52047">
    <property type="entry name" value="RNI-like"/>
    <property type="match status" value="1"/>
</dbReference>
<dbReference type="Proteomes" id="UP000298030">
    <property type="component" value="Unassembled WGS sequence"/>
</dbReference>
<dbReference type="AlphaFoldDB" id="A0A4Y7SK08"/>
<evidence type="ECO:0000313" key="2">
    <source>
        <dbReference type="Proteomes" id="UP000298030"/>
    </source>
</evidence>
<name>A0A4Y7SK08_COPMI</name>
<dbReference type="Gene3D" id="3.80.10.10">
    <property type="entry name" value="Ribonuclease Inhibitor"/>
    <property type="match status" value="1"/>
</dbReference>
<dbReference type="EMBL" id="QPFP01000097">
    <property type="protein sequence ID" value="TEB22101.1"/>
    <property type="molecule type" value="Genomic_DNA"/>
</dbReference>
<organism evidence="1 2">
    <name type="scientific">Coprinellus micaceus</name>
    <name type="common">Glistening ink-cap mushroom</name>
    <name type="synonym">Coprinus micaceus</name>
    <dbReference type="NCBI Taxonomy" id="71717"/>
    <lineage>
        <taxon>Eukaryota</taxon>
        <taxon>Fungi</taxon>
        <taxon>Dikarya</taxon>
        <taxon>Basidiomycota</taxon>
        <taxon>Agaricomycotina</taxon>
        <taxon>Agaricomycetes</taxon>
        <taxon>Agaricomycetidae</taxon>
        <taxon>Agaricales</taxon>
        <taxon>Agaricineae</taxon>
        <taxon>Psathyrellaceae</taxon>
        <taxon>Coprinellus</taxon>
    </lineage>
</organism>
<protein>
    <submittedName>
        <fullName evidence="1">Uncharacterized protein</fullName>
    </submittedName>
</protein>
<comment type="caution">
    <text evidence="1">The sequence shown here is derived from an EMBL/GenBank/DDBJ whole genome shotgun (WGS) entry which is preliminary data.</text>
</comment>
<dbReference type="OrthoDB" id="2962319at2759"/>
<proteinExistence type="predicted"/>
<dbReference type="InterPro" id="IPR032675">
    <property type="entry name" value="LRR_dom_sf"/>
</dbReference>
<reference evidence="1 2" key="1">
    <citation type="journal article" date="2019" name="Nat. Ecol. Evol.">
        <title>Megaphylogeny resolves global patterns of mushroom evolution.</title>
        <authorList>
            <person name="Varga T."/>
            <person name="Krizsan K."/>
            <person name="Foldi C."/>
            <person name="Dima B."/>
            <person name="Sanchez-Garcia M."/>
            <person name="Sanchez-Ramirez S."/>
            <person name="Szollosi G.J."/>
            <person name="Szarkandi J.G."/>
            <person name="Papp V."/>
            <person name="Albert L."/>
            <person name="Andreopoulos W."/>
            <person name="Angelini C."/>
            <person name="Antonin V."/>
            <person name="Barry K.W."/>
            <person name="Bougher N.L."/>
            <person name="Buchanan P."/>
            <person name="Buyck B."/>
            <person name="Bense V."/>
            <person name="Catcheside P."/>
            <person name="Chovatia M."/>
            <person name="Cooper J."/>
            <person name="Damon W."/>
            <person name="Desjardin D."/>
            <person name="Finy P."/>
            <person name="Geml J."/>
            <person name="Haridas S."/>
            <person name="Hughes K."/>
            <person name="Justo A."/>
            <person name="Karasinski D."/>
            <person name="Kautmanova I."/>
            <person name="Kiss B."/>
            <person name="Kocsube S."/>
            <person name="Kotiranta H."/>
            <person name="LaButti K.M."/>
            <person name="Lechner B.E."/>
            <person name="Liimatainen K."/>
            <person name="Lipzen A."/>
            <person name="Lukacs Z."/>
            <person name="Mihaltcheva S."/>
            <person name="Morgado L.N."/>
            <person name="Niskanen T."/>
            <person name="Noordeloos M.E."/>
            <person name="Ohm R.A."/>
            <person name="Ortiz-Santana B."/>
            <person name="Ovrebo C."/>
            <person name="Racz N."/>
            <person name="Riley R."/>
            <person name="Savchenko A."/>
            <person name="Shiryaev A."/>
            <person name="Soop K."/>
            <person name="Spirin V."/>
            <person name="Szebenyi C."/>
            <person name="Tomsovsky M."/>
            <person name="Tulloss R.E."/>
            <person name="Uehling J."/>
            <person name="Grigoriev I.V."/>
            <person name="Vagvolgyi C."/>
            <person name="Papp T."/>
            <person name="Martin F.M."/>
            <person name="Miettinen O."/>
            <person name="Hibbett D.S."/>
            <person name="Nagy L.G."/>
        </authorList>
    </citation>
    <scope>NUCLEOTIDE SEQUENCE [LARGE SCALE GENOMIC DNA]</scope>
    <source>
        <strain evidence="1 2">FP101781</strain>
    </source>
</reference>
<sequence>MSQSPLTIHPIHEFPIELLARIFRTGTTATLEDWMRQTSSNTPPLPLPMVICAVCRSWREVALNSPDLWGTIYVPLLVSETLPRRLVYDAVKLTNIWLARSKEATLDIFLRVPNIPLAFDLSVNVILPKIAQHAHRLRRFLVLGDVSELHVNNVKGILTLMSNHMAEGASPQLHTLALKFQSRGTVRITDDQALLDRDWDYIPNNPPTFSVFHLSAQGIRLNPSLFPNLVSLEVVHLETSFYEFEGVFTVIPSLQKLFLPHLHALLSSPQSVNPIRVPSLHHLALSFHRRPLNSTSSYPVTHLRLPSLQSLALDGDGSVPICSCLDMSFISSMGNLNTLSLRKFVRFSADSASETTWNDIQFLHNLTTIKSLQFIASPVGNLLLEPFSTPPPARPRKRSVGHRSAISPHLAETHRTLEGVFQVMRINSARTHAPPNKAVPVASSSSSTGLNWPVLETISMDSIVADDIVKLCQYVSGNPSVKTVCLSGPASRHLSHSVKRRRSDATFFSTNFFTKRDEWGVHQDQGTGDSNADAENAVDWLSRRLQVFPFEDINCLHDAY</sequence>